<protein>
    <recommendedName>
        <fullName evidence="5">DUF3043 domain-containing protein</fullName>
    </recommendedName>
</protein>
<dbReference type="InterPro" id="IPR021403">
    <property type="entry name" value="DUF3043"/>
</dbReference>
<organism evidence="3 4">
    <name type="scientific">Propionibacterium cyclohexanicum</name>
    <dbReference type="NCBI Taxonomy" id="64702"/>
    <lineage>
        <taxon>Bacteria</taxon>
        <taxon>Bacillati</taxon>
        <taxon>Actinomycetota</taxon>
        <taxon>Actinomycetes</taxon>
        <taxon>Propionibacteriales</taxon>
        <taxon>Propionibacteriaceae</taxon>
        <taxon>Propionibacterium</taxon>
    </lineage>
</organism>
<keyword evidence="2" id="KW-1133">Transmembrane helix</keyword>
<dbReference type="EMBL" id="FOGZ01000001">
    <property type="protein sequence ID" value="SER47742.1"/>
    <property type="molecule type" value="Genomic_DNA"/>
</dbReference>
<feature type="compositionally biased region" description="Low complexity" evidence="1">
    <location>
        <begin position="15"/>
        <end position="39"/>
    </location>
</feature>
<dbReference type="Proteomes" id="UP000198815">
    <property type="component" value="Unassembled WGS sequence"/>
</dbReference>
<gene>
    <name evidence="3" type="ORF">SAMN05443377_10151</name>
</gene>
<evidence type="ECO:0008006" key="5">
    <source>
        <dbReference type="Google" id="ProtNLM"/>
    </source>
</evidence>
<dbReference type="Pfam" id="PF11241">
    <property type="entry name" value="DUF3043"/>
    <property type="match status" value="1"/>
</dbReference>
<evidence type="ECO:0000313" key="4">
    <source>
        <dbReference type="Proteomes" id="UP000198815"/>
    </source>
</evidence>
<evidence type="ECO:0000256" key="1">
    <source>
        <dbReference type="SAM" id="MobiDB-lite"/>
    </source>
</evidence>
<feature type="transmembrane region" description="Helical" evidence="2">
    <location>
        <begin position="94"/>
        <end position="115"/>
    </location>
</feature>
<accession>A0A1H9PHN9</accession>
<proteinExistence type="predicted"/>
<sequence>MDQLRARKPLDDQGPAPAAASAPSGSPAPSAKKGAPTPTRRQAEQARMERLHPVLTQKEIRSREREARLKKRSLAFEATESRAERALLRNHVDAHWSVCEFTWPAIAILLVVSLAARYAPILTYFGSIAIWVFFLVCGIDVALRWRSFKKEATQRIPDFAVRKRGLLAYMASRMITLRRFRNPAPAIARGAQY</sequence>
<evidence type="ECO:0000313" key="3">
    <source>
        <dbReference type="EMBL" id="SER47742.1"/>
    </source>
</evidence>
<dbReference type="RefSeq" id="WP_091966485.1">
    <property type="nucleotide sequence ID" value="NZ_FOGZ01000001.1"/>
</dbReference>
<dbReference type="STRING" id="64702.SAMN05443377_10151"/>
<keyword evidence="4" id="KW-1185">Reference proteome</keyword>
<feature type="compositionally biased region" description="Basic and acidic residues" evidence="1">
    <location>
        <begin position="1"/>
        <end position="11"/>
    </location>
</feature>
<keyword evidence="2" id="KW-0472">Membrane</keyword>
<feature type="region of interest" description="Disordered" evidence="1">
    <location>
        <begin position="1"/>
        <end position="49"/>
    </location>
</feature>
<dbReference type="AlphaFoldDB" id="A0A1H9PHN9"/>
<keyword evidence="2" id="KW-0812">Transmembrane</keyword>
<name>A0A1H9PHN9_9ACTN</name>
<dbReference type="OrthoDB" id="5194448at2"/>
<reference evidence="3 4" key="1">
    <citation type="submission" date="2016-10" db="EMBL/GenBank/DDBJ databases">
        <authorList>
            <person name="de Groot N.N."/>
        </authorList>
    </citation>
    <scope>NUCLEOTIDE SEQUENCE [LARGE SCALE GENOMIC DNA]</scope>
    <source>
        <strain evidence="3 4">DSM 16859</strain>
    </source>
</reference>
<feature type="transmembrane region" description="Helical" evidence="2">
    <location>
        <begin position="121"/>
        <end position="143"/>
    </location>
</feature>
<evidence type="ECO:0000256" key="2">
    <source>
        <dbReference type="SAM" id="Phobius"/>
    </source>
</evidence>